<name>A0A7W9W7V4_ARMRO</name>
<dbReference type="Proteomes" id="UP000520814">
    <property type="component" value="Unassembled WGS sequence"/>
</dbReference>
<keyword evidence="2" id="KW-1185">Reference proteome</keyword>
<protein>
    <submittedName>
        <fullName evidence="1">Uncharacterized protein</fullName>
    </submittedName>
</protein>
<sequence>MLLREETTTLKASKGRLEVRQHSHALGLFADGRPVTLTWAQCSGSILQDYLHLRSFSAEDDIAALRARVAQGFSERQSLRSQIRPFFEFFTPGTYQLVLEDIPSWWMDEWESEDHMFMGWFYPTDDKYQDIPNLLATQSYATLDEKRILEWMYAIEAGERPIVLTATATRSTWTEFILDGHHKLYAYALLRIPPRRLRICGISPHPLRFSDFPEALDTPYGWKRAFGEGS</sequence>
<dbReference type="AlphaFoldDB" id="A0A7W9W7V4"/>
<reference evidence="1 2" key="1">
    <citation type="submission" date="2020-08" db="EMBL/GenBank/DDBJ databases">
        <title>Genomic Encyclopedia of Type Strains, Phase IV (KMG-IV): sequencing the most valuable type-strain genomes for metagenomic binning, comparative biology and taxonomic classification.</title>
        <authorList>
            <person name="Goeker M."/>
        </authorList>
    </citation>
    <scope>NUCLEOTIDE SEQUENCE [LARGE SCALE GENOMIC DNA]</scope>
    <source>
        <strain evidence="1 2">DSM 23562</strain>
    </source>
</reference>
<comment type="caution">
    <text evidence="1">The sequence shown here is derived from an EMBL/GenBank/DDBJ whole genome shotgun (WGS) entry which is preliminary data.</text>
</comment>
<organism evidence="1 2">
    <name type="scientific">Armatimonas rosea</name>
    <dbReference type="NCBI Taxonomy" id="685828"/>
    <lineage>
        <taxon>Bacteria</taxon>
        <taxon>Bacillati</taxon>
        <taxon>Armatimonadota</taxon>
        <taxon>Armatimonadia</taxon>
        <taxon>Armatimonadales</taxon>
        <taxon>Armatimonadaceae</taxon>
        <taxon>Armatimonas</taxon>
    </lineage>
</organism>
<dbReference type="EMBL" id="JACHGW010000003">
    <property type="protein sequence ID" value="MBB6051616.1"/>
    <property type="molecule type" value="Genomic_DNA"/>
</dbReference>
<proteinExistence type="predicted"/>
<dbReference type="RefSeq" id="WP_184198938.1">
    <property type="nucleotide sequence ID" value="NZ_JACHGW010000003.1"/>
</dbReference>
<evidence type="ECO:0000313" key="2">
    <source>
        <dbReference type="Proteomes" id="UP000520814"/>
    </source>
</evidence>
<gene>
    <name evidence="1" type="ORF">HNQ39_003426</name>
</gene>
<accession>A0A7W9W7V4</accession>
<evidence type="ECO:0000313" key="1">
    <source>
        <dbReference type="EMBL" id="MBB6051616.1"/>
    </source>
</evidence>